<sequence length="203" mass="20787">MSQPYQQQPGPGGAPNQQPYGAPNQQPYGAPGQQPYGAPGQQPYSAPPPYAQQPPPPPPPRTGNVGLAVAVGIVAMLVGAAIFAGIMRATAEDNGEYTLYAYPAAAAGILVGLAFGKLGGRNPALPFVAAVLGILGAIMGQFLGYALMINHWTDGHIGVVSAFTDEFDALKEGFKEDFDAIVAVMYAIGGAAGFGITKRLGSS</sequence>
<dbReference type="EMBL" id="BAAAPF010000115">
    <property type="protein sequence ID" value="GAA2128506.1"/>
    <property type="molecule type" value="Genomic_DNA"/>
</dbReference>
<comment type="caution">
    <text evidence="3">The sequence shown here is derived from an EMBL/GenBank/DDBJ whole genome shotgun (WGS) entry which is preliminary data.</text>
</comment>
<feature type="compositionally biased region" description="Low complexity" evidence="1">
    <location>
        <begin position="1"/>
        <end position="44"/>
    </location>
</feature>
<feature type="transmembrane region" description="Helical" evidence="2">
    <location>
        <begin position="99"/>
        <end position="118"/>
    </location>
</feature>
<dbReference type="Proteomes" id="UP001500443">
    <property type="component" value="Unassembled WGS sequence"/>
</dbReference>
<gene>
    <name evidence="3" type="ORF">GCM10009802_35820</name>
</gene>
<keyword evidence="4" id="KW-1185">Reference proteome</keyword>
<feature type="compositionally biased region" description="Pro residues" evidence="1">
    <location>
        <begin position="45"/>
        <end position="61"/>
    </location>
</feature>
<evidence type="ECO:0000313" key="3">
    <source>
        <dbReference type="EMBL" id="GAA2128506.1"/>
    </source>
</evidence>
<organism evidence="3 4">
    <name type="scientific">Streptomyces synnematoformans</name>
    <dbReference type="NCBI Taxonomy" id="415721"/>
    <lineage>
        <taxon>Bacteria</taxon>
        <taxon>Bacillati</taxon>
        <taxon>Actinomycetota</taxon>
        <taxon>Actinomycetes</taxon>
        <taxon>Kitasatosporales</taxon>
        <taxon>Streptomycetaceae</taxon>
        <taxon>Streptomyces</taxon>
    </lineage>
</organism>
<feature type="region of interest" description="Disordered" evidence="1">
    <location>
        <begin position="1"/>
        <end position="63"/>
    </location>
</feature>
<evidence type="ECO:0000256" key="1">
    <source>
        <dbReference type="SAM" id="MobiDB-lite"/>
    </source>
</evidence>
<accession>A0ABP5KBY2</accession>
<keyword evidence="2" id="KW-0812">Transmembrane</keyword>
<evidence type="ECO:0008006" key="5">
    <source>
        <dbReference type="Google" id="ProtNLM"/>
    </source>
</evidence>
<protein>
    <recommendedName>
        <fullName evidence="5">Integral membrane protein</fullName>
    </recommendedName>
</protein>
<keyword evidence="2" id="KW-1133">Transmembrane helix</keyword>
<name>A0ABP5KBY2_9ACTN</name>
<evidence type="ECO:0000256" key="2">
    <source>
        <dbReference type="SAM" id="Phobius"/>
    </source>
</evidence>
<proteinExistence type="predicted"/>
<feature type="transmembrane region" description="Helical" evidence="2">
    <location>
        <begin position="124"/>
        <end position="147"/>
    </location>
</feature>
<dbReference type="RefSeq" id="WP_344291006.1">
    <property type="nucleotide sequence ID" value="NZ_BAAAPF010000115.1"/>
</dbReference>
<evidence type="ECO:0000313" key="4">
    <source>
        <dbReference type="Proteomes" id="UP001500443"/>
    </source>
</evidence>
<feature type="transmembrane region" description="Helical" evidence="2">
    <location>
        <begin position="65"/>
        <end position="87"/>
    </location>
</feature>
<keyword evidence="2" id="KW-0472">Membrane</keyword>
<reference evidence="4" key="1">
    <citation type="journal article" date="2019" name="Int. J. Syst. Evol. Microbiol.">
        <title>The Global Catalogue of Microorganisms (GCM) 10K type strain sequencing project: providing services to taxonomists for standard genome sequencing and annotation.</title>
        <authorList>
            <consortium name="The Broad Institute Genomics Platform"/>
            <consortium name="The Broad Institute Genome Sequencing Center for Infectious Disease"/>
            <person name="Wu L."/>
            <person name="Ma J."/>
        </authorList>
    </citation>
    <scope>NUCLEOTIDE SEQUENCE [LARGE SCALE GENOMIC DNA]</scope>
    <source>
        <strain evidence="4">JCM 15481</strain>
    </source>
</reference>